<dbReference type="Proteomes" id="UP000324222">
    <property type="component" value="Unassembled WGS sequence"/>
</dbReference>
<organism evidence="2 3">
    <name type="scientific">Portunus trituberculatus</name>
    <name type="common">Swimming crab</name>
    <name type="synonym">Neptunus trituberculatus</name>
    <dbReference type="NCBI Taxonomy" id="210409"/>
    <lineage>
        <taxon>Eukaryota</taxon>
        <taxon>Metazoa</taxon>
        <taxon>Ecdysozoa</taxon>
        <taxon>Arthropoda</taxon>
        <taxon>Crustacea</taxon>
        <taxon>Multicrustacea</taxon>
        <taxon>Malacostraca</taxon>
        <taxon>Eumalacostraca</taxon>
        <taxon>Eucarida</taxon>
        <taxon>Decapoda</taxon>
        <taxon>Pleocyemata</taxon>
        <taxon>Brachyura</taxon>
        <taxon>Eubrachyura</taxon>
        <taxon>Portunoidea</taxon>
        <taxon>Portunidae</taxon>
        <taxon>Portuninae</taxon>
        <taxon>Portunus</taxon>
    </lineage>
</organism>
<reference evidence="2 3" key="1">
    <citation type="submission" date="2019-05" db="EMBL/GenBank/DDBJ databases">
        <title>Another draft genome of Portunus trituberculatus and its Hox gene families provides insights of decapod evolution.</title>
        <authorList>
            <person name="Jeong J.-H."/>
            <person name="Song I."/>
            <person name="Kim S."/>
            <person name="Choi T."/>
            <person name="Kim D."/>
            <person name="Ryu S."/>
            <person name="Kim W."/>
        </authorList>
    </citation>
    <scope>NUCLEOTIDE SEQUENCE [LARGE SCALE GENOMIC DNA]</scope>
    <source>
        <tissue evidence="2">Muscle</tissue>
    </source>
</reference>
<evidence type="ECO:0000313" key="3">
    <source>
        <dbReference type="Proteomes" id="UP000324222"/>
    </source>
</evidence>
<dbReference type="EMBL" id="VSRR010049243">
    <property type="protein sequence ID" value="MPC78743.1"/>
    <property type="molecule type" value="Genomic_DNA"/>
</dbReference>
<name>A0A5B7I8X2_PORTR</name>
<sequence length="108" mass="11355">MTIKVDHSDVLIARVTGICVPHVRLVYTAAVPSIRRAGAVIGRCGRPSSINHHYRCTPAAGRLGGAARGPATSTRTRGRPRAPGGACRRAAAHPRSSPGAEEHHDSLH</sequence>
<gene>
    <name evidence="2" type="ORF">E2C01_073240</name>
</gene>
<feature type="region of interest" description="Disordered" evidence="1">
    <location>
        <begin position="57"/>
        <end position="108"/>
    </location>
</feature>
<evidence type="ECO:0000313" key="2">
    <source>
        <dbReference type="EMBL" id="MPC78743.1"/>
    </source>
</evidence>
<comment type="caution">
    <text evidence="2">The sequence shown here is derived from an EMBL/GenBank/DDBJ whole genome shotgun (WGS) entry which is preliminary data.</text>
</comment>
<keyword evidence="3" id="KW-1185">Reference proteome</keyword>
<protein>
    <submittedName>
        <fullName evidence="2">Uncharacterized protein</fullName>
    </submittedName>
</protein>
<dbReference type="AlphaFoldDB" id="A0A5B7I8X2"/>
<feature type="compositionally biased region" description="Low complexity" evidence="1">
    <location>
        <begin position="68"/>
        <end position="95"/>
    </location>
</feature>
<proteinExistence type="predicted"/>
<evidence type="ECO:0000256" key="1">
    <source>
        <dbReference type="SAM" id="MobiDB-lite"/>
    </source>
</evidence>
<accession>A0A5B7I8X2</accession>